<keyword evidence="11" id="KW-1185">Reference proteome</keyword>
<gene>
    <name evidence="10" type="ORF">A4V02_01695</name>
</gene>
<keyword evidence="8" id="KW-0456">Lyase</keyword>
<organism evidence="10 11">
    <name type="scientific">Muribaculum intestinale</name>
    <dbReference type="NCBI Taxonomy" id="1796646"/>
    <lineage>
        <taxon>Bacteria</taxon>
        <taxon>Pseudomonadati</taxon>
        <taxon>Bacteroidota</taxon>
        <taxon>Bacteroidia</taxon>
        <taxon>Bacteroidales</taxon>
        <taxon>Muribaculaceae</taxon>
        <taxon>Muribaculum</taxon>
    </lineage>
</organism>
<comment type="catalytic activity">
    <reaction evidence="1">
        <text>1-(2-carboxyphenylamino)-1-deoxy-D-ribulose 5-phosphate + H(+) = (1S,2R)-1-C-(indol-3-yl)glycerol 3-phosphate + CO2 + H2O</text>
        <dbReference type="Rhea" id="RHEA:23476"/>
        <dbReference type="ChEBI" id="CHEBI:15377"/>
        <dbReference type="ChEBI" id="CHEBI:15378"/>
        <dbReference type="ChEBI" id="CHEBI:16526"/>
        <dbReference type="ChEBI" id="CHEBI:58613"/>
        <dbReference type="ChEBI" id="CHEBI:58866"/>
        <dbReference type="EC" id="4.1.1.48"/>
    </reaction>
</comment>
<dbReference type="CDD" id="cd00331">
    <property type="entry name" value="IGPS"/>
    <property type="match status" value="1"/>
</dbReference>
<evidence type="ECO:0000256" key="1">
    <source>
        <dbReference type="ARBA" id="ARBA00001633"/>
    </source>
</evidence>
<reference evidence="11" key="1">
    <citation type="submission" date="2016-04" db="EMBL/GenBank/DDBJ databases">
        <title>Complete Genome Sequences of Twelve Strains of a Stable Defined Moderately Diverse Mouse Microbiota 2 (sDMDMm2).</title>
        <authorList>
            <person name="Uchimura Y."/>
            <person name="Wyss M."/>
            <person name="Brugiroux S."/>
            <person name="Limenitakis J.P."/>
            <person name="Stecher B."/>
            <person name="McCoy K.D."/>
            <person name="Macpherson A.J."/>
        </authorList>
    </citation>
    <scope>NUCLEOTIDE SEQUENCE [LARGE SCALE GENOMIC DNA]</scope>
    <source>
        <strain evidence="11">YL27</strain>
    </source>
</reference>
<dbReference type="InterPro" id="IPR001468">
    <property type="entry name" value="Indole-3-GlycerolPSynthase_CS"/>
</dbReference>
<keyword evidence="5" id="KW-0210">Decarboxylase</keyword>
<accession>A0A1B1S6Y9</accession>
<dbReference type="RefSeq" id="WP_068959966.1">
    <property type="nucleotide sequence ID" value="NZ_CAJTAP010000019.1"/>
</dbReference>
<accession>A0A1Z2XEU4</accession>
<evidence type="ECO:0000256" key="2">
    <source>
        <dbReference type="ARBA" id="ARBA00004696"/>
    </source>
</evidence>
<evidence type="ECO:0000256" key="8">
    <source>
        <dbReference type="ARBA" id="ARBA00023239"/>
    </source>
</evidence>
<evidence type="ECO:0000256" key="3">
    <source>
        <dbReference type="ARBA" id="ARBA00012362"/>
    </source>
</evidence>
<dbReference type="EC" id="4.1.1.48" evidence="3"/>
<evidence type="ECO:0000256" key="6">
    <source>
        <dbReference type="ARBA" id="ARBA00022822"/>
    </source>
</evidence>
<dbReference type="GO" id="GO:0004640">
    <property type="term" value="F:phosphoribosylanthranilate isomerase activity"/>
    <property type="evidence" value="ECO:0007669"/>
    <property type="project" value="TreeGrafter"/>
</dbReference>
<evidence type="ECO:0000313" key="11">
    <source>
        <dbReference type="Proteomes" id="UP000186351"/>
    </source>
</evidence>
<dbReference type="PROSITE" id="PS00614">
    <property type="entry name" value="IGPS"/>
    <property type="match status" value="1"/>
</dbReference>
<dbReference type="GeneID" id="65535551"/>
<dbReference type="InterPro" id="IPR045186">
    <property type="entry name" value="Indole-3-glycerol_P_synth"/>
</dbReference>
<dbReference type="SUPFAM" id="SSF51366">
    <property type="entry name" value="Ribulose-phoshate binding barrel"/>
    <property type="match status" value="1"/>
</dbReference>
<dbReference type="GO" id="GO:0000162">
    <property type="term" value="P:L-tryptophan biosynthetic process"/>
    <property type="evidence" value="ECO:0007669"/>
    <property type="project" value="UniProtKB-UniPathway"/>
</dbReference>
<dbReference type="KEGG" id="pary:A4V02_01695"/>
<dbReference type="PANTHER" id="PTHR22854">
    <property type="entry name" value="TRYPTOPHAN BIOSYNTHESIS PROTEIN"/>
    <property type="match status" value="1"/>
</dbReference>
<dbReference type="InterPro" id="IPR011060">
    <property type="entry name" value="RibuloseP-bd_barrel"/>
</dbReference>
<evidence type="ECO:0000256" key="7">
    <source>
        <dbReference type="ARBA" id="ARBA00023141"/>
    </source>
</evidence>
<dbReference type="OrthoDB" id="9804217at2"/>
<proteinExistence type="predicted"/>
<dbReference type="STRING" id="1796646.A4V02_01695"/>
<dbReference type="Gene3D" id="3.20.20.70">
    <property type="entry name" value="Aldolase class I"/>
    <property type="match status" value="1"/>
</dbReference>
<evidence type="ECO:0000256" key="5">
    <source>
        <dbReference type="ARBA" id="ARBA00022793"/>
    </source>
</evidence>
<dbReference type="GO" id="GO:0004425">
    <property type="term" value="F:indole-3-glycerol-phosphate synthase activity"/>
    <property type="evidence" value="ECO:0007669"/>
    <property type="project" value="UniProtKB-EC"/>
</dbReference>
<dbReference type="EMBL" id="CP015402">
    <property type="protein sequence ID" value="ANU62573.1"/>
    <property type="molecule type" value="Genomic_DNA"/>
</dbReference>
<evidence type="ECO:0000313" key="10">
    <source>
        <dbReference type="EMBL" id="ANU62573.1"/>
    </source>
</evidence>
<sequence length="264" mass="28363">MNILDRIVQSKRREVDALRAAGYYQAIATVSPVESVASMAESIRLSPTGIIAEFKRRSPSRGLINGTADVERTVEGYASEGAAACSVLTDTPFFGGAPSDLARASRVAGRCRLPLLRKDFIVSREQILEARMLGASSVLLIASVLTPCELADFAEYARSIGLETLVEIHASDELDRVTGIGADMIGVNSRNLADMSTDISHAMRMGDEVAARCGGAVIVAESGIGSIEDINNLRQYGYSGFLIGERFMRESDPVHAFHVFLTCS</sequence>
<keyword evidence="7" id="KW-0057">Aromatic amino acid biosynthesis</keyword>
<dbReference type="InterPro" id="IPR013785">
    <property type="entry name" value="Aldolase_TIM"/>
</dbReference>
<dbReference type="UniPathway" id="UPA00035">
    <property type="reaction ID" value="UER00043"/>
</dbReference>
<keyword evidence="6" id="KW-0822">Tryptophan biosynthesis</keyword>
<dbReference type="AlphaFoldDB" id="A0A1B1S6Y9"/>
<keyword evidence="4" id="KW-0028">Amino-acid biosynthesis</keyword>
<name>A0A1B1S6Y9_9BACT</name>
<feature type="domain" description="Indole-3-glycerol phosphate synthase" evidence="9">
    <location>
        <begin position="4"/>
        <end position="256"/>
    </location>
</feature>
<evidence type="ECO:0000259" key="9">
    <source>
        <dbReference type="Pfam" id="PF00218"/>
    </source>
</evidence>
<dbReference type="Proteomes" id="UP000186351">
    <property type="component" value="Chromosome"/>
</dbReference>
<protein>
    <recommendedName>
        <fullName evidence="3">indole-3-glycerol-phosphate synthase</fullName>
        <ecNumber evidence="3">4.1.1.48</ecNumber>
    </recommendedName>
</protein>
<dbReference type="PANTHER" id="PTHR22854:SF2">
    <property type="entry name" value="INDOLE-3-GLYCEROL-PHOSPHATE SYNTHASE"/>
    <property type="match status" value="1"/>
</dbReference>
<dbReference type="InterPro" id="IPR013798">
    <property type="entry name" value="Indole-3-glycerol_P_synth_dom"/>
</dbReference>
<comment type="pathway">
    <text evidence="2">Amino-acid biosynthesis; L-tryptophan biosynthesis; L-tryptophan from chorismate: step 4/5.</text>
</comment>
<evidence type="ECO:0000256" key="4">
    <source>
        <dbReference type="ARBA" id="ARBA00022605"/>
    </source>
</evidence>
<dbReference type="Pfam" id="PF00218">
    <property type="entry name" value="IGPS"/>
    <property type="match status" value="1"/>
</dbReference>